<feature type="transmembrane region" description="Helical" evidence="5">
    <location>
        <begin position="212"/>
        <end position="230"/>
    </location>
</feature>
<dbReference type="EMBL" id="CP010554">
    <property type="protein sequence ID" value="AJP49417.1"/>
    <property type="molecule type" value="Genomic_DNA"/>
</dbReference>
<keyword evidence="7" id="KW-1185">Reference proteome</keyword>
<evidence type="ECO:0000256" key="5">
    <source>
        <dbReference type="RuleBase" id="RU363041"/>
    </source>
</evidence>
<protein>
    <recommendedName>
        <fullName evidence="5">Probable membrane transporter protein</fullName>
    </recommendedName>
</protein>
<evidence type="ECO:0000256" key="1">
    <source>
        <dbReference type="ARBA" id="ARBA00004141"/>
    </source>
</evidence>
<dbReference type="HOGENOM" id="CLU_045498_5_0_4"/>
<dbReference type="Pfam" id="PF01925">
    <property type="entry name" value="TauE"/>
    <property type="match status" value="1"/>
</dbReference>
<dbReference type="GO" id="GO:0005886">
    <property type="term" value="C:plasma membrane"/>
    <property type="evidence" value="ECO:0007669"/>
    <property type="project" value="UniProtKB-SubCell"/>
</dbReference>
<dbReference type="KEGG" id="rbu:PG1C_04645"/>
<keyword evidence="5" id="KW-1003">Cell membrane</keyword>
<name>A0A0C5J2Y5_9PROT</name>
<comment type="subcellular location">
    <subcellularLocation>
        <location evidence="5">Cell membrane</location>
        <topology evidence="5">Multi-pass membrane protein</topology>
    </subcellularLocation>
    <subcellularLocation>
        <location evidence="1">Membrane</location>
        <topology evidence="1">Multi-pass membrane protein</topology>
    </subcellularLocation>
</comment>
<dbReference type="InterPro" id="IPR002781">
    <property type="entry name" value="TM_pro_TauE-like"/>
</dbReference>
<reference evidence="6 7" key="1">
    <citation type="journal article" date="2015" name="Genome Announc.">
        <title>Complete Genome Sequence of a Novel Bacterium within the Family Rhodocyclaceae That Degrades Polycyclic Aromatic Hydrocarbons.</title>
        <authorList>
            <person name="Singleton D.R."/>
            <person name="Dickey A.N."/>
            <person name="Scholl E.H."/>
            <person name="Wright F.A."/>
            <person name="Aitken M.D."/>
        </authorList>
    </citation>
    <scope>NUCLEOTIDE SEQUENCE [LARGE SCALE GENOMIC DNA]</scope>
    <source>
        <strain evidence="7">PG1-Ca6</strain>
    </source>
</reference>
<feature type="transmembrane region" description="Helical" evidence="5">
    <location>
        <begin position="44"/>
        <end position="62"/>
    </location>
</feature>
<evidence type="ECO:0000313" key="6">
    <source>
        <dbReference type="EMBL" id="AJP49417.1"/>
    </source>
</evidence>
<feature type="transmembrane region" description="Helical" evidence="5">
    <location>
        <begin position="142"/>
        <end position="168"/>
    </location>
</feature>
<keyword evidence="2 5" id="KW-0812">Transmembrane</keyword>
<dbReference type="PANTHER" id="PTHR43701:SF2">
    <property type="entry name" value="MEMBRANE TRANSPORTER PROTEIN YJNA-RELATED"/>
    <property type="match status" value="1"/>
</dbReference>
<keyword evidence="4 5" id="KW-0472">Membrane</keyword>
<feature type="transmembrane region" description="Helical" evidence="5">
    <location>
        <begin position="6"/>
        <end position="32"/>
    </location>
</feature>
<dbReference type="Proteomes" id="UP000061603">
    <property type="component" value="Chromosome"/>
</dbReference>
<dbReference type="PANTHER" id="PTHR43701">
    <property type="entry name" value="MEMBRANE TRANSPORTER PROTEIN MJ0441-RELATED"/>
    <property type="match status" value="1"/>
</dbReference>
<dbReference type="STRING" id="1565605.PG1C_04645"/>
<dbReference type="AlphaFoldDB" id="A0A0C5J2Y5"/>
<evidence type="ECO:0000256" key="2">
    <source>
        <dbReference type="ARBA" id="ARBA00022692"/>
    </source>
</evidence>
<comment type="similarity">
    <text evidence="5">Belongs to the 4-toluene sulfonate uptake permease (TSUP) (TC 2.A.102) family.</text>
</comment>
<organism evidence="6 7">
    <name type="scientific">Rugosibacter aromaticivorans</name>
    <dbReference type="NCBI Taxonomy" id="1565605"/>
    <lineage>
        <taxon>Bacteria</taxon>
        <taxon>Pseudomonadati</taxon>
        <taxon>Pseudomonadota</taxon>
        <taxon>Betaproteobacteria</taxon>
        <taxon>Nitrosomonadales</taxon>
        <taxon>Sterolibacteriaceae</taxon>
        <taxon>Rugosibacter</taxon>
    </lineage>
</organism>
<evidence type="ECO:0000256" key="3">
    <source>
        <dbReference type="ARBA" id="ARBA00022989"/>
    </source>
</evidence>
<dbReference type="PATRIC" id="fig|1565605.3.peg.977"/>
<dbReference type="InterPro" id="IPR051598">
    <property type="entry name" value="TSUP/Inactive_protease-like"/>
</dbReference>
<accession>A0A0C5J2Y5</accession>
<sequence>MLAVLALGLCVGIVLGLTGAGGGILAVPALVFSQGWTVAQASPIGLLAVTGAALLGVGEAFYHKLVRYRAAFLMALAGVPMTPLGLAVAHRVSARWLAALFGLTMLIVAARLLKPIVERDEDQAPCHVNPDTGRLKWTVQTVAIMTTIGALTGFLTGLLGVGGGFVLVPALRKATDISMHGIVATSLLVIALVGSGGIIATLWQEHSFPLDVALPFIVATALGMLGGRLLIRHFEPRIVQRLFAFLVIGVACLMFYRALS</sequence>
<keyword evidence="3 5" id="KW-1133">Transmembrane helix</keyword>
<gene>
    <name evidence="6" type="ORF">PG1C_04645</name>
</gene>
<evidence type="ECO:0000313" key="7">
    <source>
        <dbReference type="Proteomes" id="UP000061603"/>
    </source>
</evidence>
<proteinExistence type="inferred from homology"/>
<feature type="transmembrane region" description="Helical" evidence="5">
    <location>
        <begin position="180"/>
        <end position="200"/>
    </location>
</feature>
<evidence type="ECO:0000256" key="4">
    <source>
        <dbReference type="ARBA" id="ARBA00023136"/>
    </source>
</evidence>
<feature type="transmembrane region" description="Helical" evidence="5">
    <location>
        <begin position="68"/>
        <end position="89"/>
    </location>
</feature>
<feature type="transmembrane region" description="Helical" evidence="5">
    <location>
        <begin position="242"/>
        <end position="259"/>
    </location>
</feature>